<dbReference type="SUPFAM" id="SSF46785">
    <property type="entry name" value="Winged helix' DNA-binding domain"/>
    <property type="match status" value="1"/>
</dbReference>
<evidence type="ECO:0000256" key="5">
    <source>
        <dbReference type="ARBA" id="ARBA00023163"/>
    </source>
</evidence>
<dbReference type="InterPro" id="IPR000847">
    <property type="entry name" value="LysR_HTH_N"/>
</dbReference>
<dbReference type="InterPro" id="IPR036390">
    <property type="entry name" value="WH_DNA-bd_sf"/>
</dbReference>
<dbReference type="GO" id="GO:0003677">
    <property type="term" value="F:DNA binding"/>
    <property type="evidence" value="ECO:0007669"/>
    <property type="project" value="UniProtKB-KW"/>
</dbReference>
<dbReference type="InterPro" id="IPR036388">
    <property type="entry name" value="WH-like_DNA-bd_sf"/>
</dbReference>
<comment type="similarity">
    <text evidence="1">Belongs to the LysR transcriptional regulatory family.</text>
</comment>
<sequence>MSQTVSRSLSGLTLRDLEYILAVARTGHFGRAAEQCAVTQPALSEQIRKVETLLECVLFERGRHGARLTQRGTTLLPLMETIVRDARALMAQARSAEETLQGSLALGIIPTLAPYYMPTLLRQLRCHTPDIALRLTENRTADLARQLLDYELDLVVAALPASESGITTAPLFFEPFRALVPLTHPLAQKIHLTPADLESADLILLDQGNCLRDQTLSLCSITQPSRTPDDALIATSVEMLRYMVEAGEGVAVMPALAVEGLGQTGGFSKALSFTDPTLGRTIALWWRKTDPRCTLFENLADVIRTASPDYKQHP</sequence>
<keyword evidence="2" id="KW-0805">Transcription regulation</keyword>
<dbReference type="Gene3D" id="1.10.10.10">
    <property type="entry name" value="Winged helix-like DNA-binding domain superfamily/Winged helix DNA-binding domain"/>
    <property type="match status" value="1"/>
</dbReference>
<protein>
    <submittedName>
        <fullName evidence="8">LysR family transcriptional regulator</fullName>
    </submittedName>
    <submittedName>
        <fullName evidence="7">Transcriptional regulator LysR/OxyR</fullName>
    </submittedName>
</protein>
<evidence type="ECO:0000313" key="7">
    <source>
        <dbReference type="EMBL" id="GAN62419.1"/>
    </source>
</evidence>
<reference evidence="8 12" key="4">
    <citation type="submission" date="2019-07" db="EMBL/GenBank/DDBJ databases">
        <title>Whole genome shotgun sequence of Acetobacter indonesiensis NBRC 16471.</title>
        <authorList>
            <person name="Hosoyama A."/>
            <person name="Uohara A."/>
            <person name="Ohji S."/>
            <person name="Ichikawa N."/>
        </authorList>
    </citation>
    <scope>NUCLEOTIDE SEQUENCE [LARGE SCALE GENOMIC DNA]</scope>
    <source>
        <strain evidence="8 12">NBRC 16471</strain>
    </source>
</reference>
<dbReference type="AlphaFoldDB" id="A0A252AVN0"/>
<dbReference type="Proteomes" id="UP000321104">
    <property type="component" value="Unassembled WGS sequence"/>
</dbReference>
<comment type="caution">
    <text evidence="9">The sequence shown here is derived from an EMBL/GenBank/DDBJ whole genome shotgun (WGS) entry which is preliminary data.</text>
</comment>
<dbReference type="Gene3D" id="3.40.190.10">
    <property type="entry name" value="Periplasmic binding protein-like II"/>
    <property type="match status" value="2"/>
</dbReference>
<dbReference type="EMBL" id="BAMW01000007">
    <property type="protein sequence ID" value="GAN62419.1"/>
    <property type="molecule type" value="Genomic_DNA"/>
</dbReference>
<keyword evidence="10" id="KW-1185">Reference proteome</keyword>
<evidence type="ECO:0000256" key="1">
    <source>
        <dbReference type="ARBA" id="ARBA00009437"/>
    </source>
</evidence>
<dbReference type="RefSeq" id="WP_048844949.1">
    <property type="nucleotide sequence ID" value="NZ_BAMW01000007.1"/>
</dbReference>
<evidence type="ECO:0000313" key="10">
    <source>
        <dbReference type="Proteomes" id="UP000032673"/>
    </source>
</evidence>
<evidence type="ECO:0000313" key="11">
    <source>
        <dbReference type="Proteomes" id="UP000194641"/>
    </source>
</evidence>
<dbReference type="SUPFAM" id="SSF53850">
    <property type="entry name" value="Periplasmic binding protein-like II"/>
    <property type="match status" value="1"/>
</dbReference>
<dbReference type="PANTHER" id="PTHR30346:SF26">
    <property type="entry name" value="HYDROGEN PEROXIDE-INDUCIBLE GENES ACTIVATOR"/>
    <property type="match status" value="1"/>
</dbReference>
<evidence type="ECO:0000313" key="8">
    <source>
        <dbReference type="EMBL" id="GEN03305.1"/>
    </source>
</evidence>
<dbReference type="GO" id="GO:0032993">
    <property type="term" value="C:protein-DNA complex"/>
    <property type="evidence" value="ECO:0007669"/>
    <property type="project" value="TreeGrafter"/>
</dbReference>
<dbReference type="CDD" id="cd08411">
    <property type="entry name" value="PBP2_OxyR"/>
    <property type="match status" value="1"/>
</dbReference>
<dbReference type="EMBL" id="BJXQ01000006">
    <property type="protein sequence ID" value="GEN03305.1"/>
    <property type="molecule type" value="Genomic_DNA"/>
</dbReference>
<dbReference type="EMBL" id="JOPA01000015">
    <property type="protein sequence ID" value="OUI94626.1"/>
    <property type="molecule type" value="Genomic_DNA"/>
</dbReference>
<evidence type="ECO:0000313" key="9">
    <source>
        <dbReference type="EMBL" id="OUI94626.1"/>
    </source>
</evidence>
<evidence type="ECO:0000313" key="12">
    <source>
        <dbReference type="Proteomes" id="UP000321104"/>
    </source>
</evidence>
<gene>
    <name evidence="8" type="primary">oxyR</name>
    <name evidence="7" type="ORF">Abin_007_109</name>
    <name evidence="8" type="ORF">AIN02nite_13300</name>
    <name evidence="9" type="ORF">HK17_03560</name>
</gene>
<reference evidence="11" key="3">
    <citation type="submission" date="2014-06" db="EMBL/GenBank/DDBJ databases">
        <authorList>
            <person name="Winans N.J."/>
            <person name="Newell P.D."/>
            <person name="Douglas A.E."/>
        </authorList>
    </citation>
    <scope>NUCLEOTIDE SEQUENCE [LARGE SCALE GENOMIC DNA]</scope>
</reference>
<dbReference type="Proteomes" id="UP000032673">
    <property type="component" value="Unassembled WGS sequence"/>
</dbReference>
<dbReference type="Pfam" id="PF03466">
    <property type="entry name" value="LysR_substrate"/>
    <property type="match status" value="1"/>
</dbReference>
<organism evidence="9 11">
    <name type="scientific">Acetobacter indonesiensis</name>
    <dbReference type="NCBI Taxonomy" id="104101"/>
    <lineage>
        <taxon>Bacteria</taxon>
        <taxon>Pseudomonadati</taxon>
        <taxon>Pseudomonadota</taxon>
        <taxon>Alphaproteobacteria</taxon>
        <taxon>Acetobacterales</taxon>
        <taxon>Acetobacteraceae</taxon>
        <taxon>Acetobacter</taxon>
    </lineage>
</organism>
<evidence type="ECO:0000256" key="4">
    <source>
        <dbReference type="ARBA" id="ARBA00023159"/>
    </source>
</evidence>
<evidence type="ECO:0000256" key="3">
    <source>
        <dbReference type="ARBA" id="ARBA00023125"/>
    </source>
</evidence>
<dbReference type="PRINTS" id="PR00039">
    <property type="entry name" value="HTHLYSR"/>
</dbReference>
<evidence type="ECO:0000256" key="2">
    <source>
        <dbReference type="ARBA" id="ARBA00023015"/>
    </source>
</evidence>
<keyword evidence="5" id="KW-0804">Transcription</keyword>
<feature type="domain" description="HTH lysR-type" evidence="6">
    <location>
        <begin position="12"/>
        <end position="69"/>
    </location>
</feature>
<dbReference type="Proteomes" id="UP000194641">
    <property type="component" value="Unassembled WGS sequence"/>
</dbReference>
<name>A0A252AVN0_9PROT</name>
<dbReference type="PANTHER" id="PTHR30346">
    <property type="entry name" value="TRANSCRIPTIONAL DUAL REGULATOR HCAR-RELATED"/>
    <property type="match status" value="1"/>
</dbReference>
<dbReference type="GO" id="GO:0003700">
    <property type="term" value="F:DNA-binding transcription factor activity"/>
    <property type="evidence" value="ECO:0007669"/>
    <property type="project" value="InterPro"/>
</dbReference>
<dbReference type="PROSITE" id="PS50931">
    <property type="entry name" value="HTH_LYSR"/>
    <property type="match status" value="1"/>
</dbReference>
<dbReference type="InterPro" id="IPR005119">
    <property type="entry name" value="LysR_subst-bd"/>
</dbReference>
<reference evidence="9" key="2">
    <citation type="submission" date="2014-06" db="EMBL/GenBank/DDBJ databases">
        <authorList>
            <person name="Ju J."/>
            <person name="Zhang J."/>
        </authorList>
    </citation>
    <scope>NUCLEOTIDE SEQUENCE [LARGE SCALE GENOMIC DNA]</scope>
    <source>
        <strain evidence="9">DmL_051</strain>
    </source>
</reference>
<evidence type="ECO:0000259" key="6">
    <source>
        <dbReference type="PROSITE" id="PS50931"/>
    </source>
</evidence>
<accession>A0A252AVN0</accession>
<proteinExistence type="inferred from homology"/>
<keyword evidence="4" id="KW-0010">Activator</keyword>
<reference evidence="7 10" key="1">
    <citation type="submission" date="2012-11" db="EMBL/GenBank/DDBJ databases">
        <title>Whole genome sequence of Acetobacter indonesiensis 5H-1.</title>
        <authorList>
            <person name="Azuma Y."/>
            <person name="Higashiura N."/>
            <person name="Hirakawa H."/>
            <person name="Matsushita K."/>
        </authorList>
    </citation>
    <scope>NUCLEOTIDE SEQUENCE [LARGE SCALE GENOMIC DNA]</scope>
    <source>
        <strain evidence="7 10">5H-1</strain>
    </source>
</reference>
<dbReference type="Pfam" id="PF00126">
    <property type="entry name" value="HTH_1"/>
    <property type="match status" value="1"/>
</dbReference>
<dbReference type="FunFam" id="1.10.10.10:FF:000001">
    <property type="entry name" value="LysR family transcriptional regulator"/>
    <property type="match status" value="1"/>
</dbReference>
<keyword evidence="3" id="KW-0238">DNA-binding</keyword>